<evidence type="ECO:0000313" key="1">
    <source>
        <dbReference type="EMBL" id="KAF5354909.1"/>
    </source>
</evidence>
<sequence>MEVNNEQNASSSSRRVKIVSPVPLPYNARSEAVLRSMMSFPPRKTTKGELDFWAPEKPETPVQPSPASIAIKPQSGCDQTAAHALDSLTCVEPTVAATLMALTEPFLMAWCPPPEKLTAPPIRIEERNLGRAATSVVLGATTSSEIRNSWGY</sequence>
<dbReference type="Proteomes" id="UP000559027">
    <property type="component" value="Unassembled WGS sequence"/>
</dbReference>
<keyword evidence="2" id="KW-1185">Reference proteome</keyword>
<reference evidence="1 2" key="1">
    <citation type="journal article" date="2020" name="ISME J.">
        <title>Uncovering the hidden diversity of litter-decomposition mechanisms in mushroom-forming fungi.</title>
        <authorList>
            <person name="Floudas D."/>
            <person name="Bentzer J."/>
            <person name="Ahren D."/>
            <person name="Johansson T."/>
            <person name="Persson P."/>
            <person name="Tunlid A."/>
        </authorList>
    </citation>
    <scope>NUCLEOTIDE SEQUENCE [LARGE SCALE GENOMIC DNA]</scope>
    <source>
        <strain evidence="1 2">CBS 146.42</strain>
    </source>
</reference>
<proteinExistence type="predicted"/>
<dbReference type="AlphaFoldDB" id="A0A8H5D833"/>
<protein>
    <submittedName>
        <fullName evidence="1">Uncharacterized protein</fullName>
    </submittedName>
</protein>
<evidence type="ECO:0000313" key="2">
    <source>
        <dbReference type="Proteomes" id="UP000559027"/>
    </source>
</evidence>
<comment type="caution">
    <text evidence="1">The sequence shown here is derived from an EMBL/GenBank/DDBJ whole genome shotgun (WGS) entry which is preliminary data.</text>
</comment>
<dbReference type="EMBL" id="JAACJO010000008">
    <property type="protein sequence ID" value="KAF5354909.1"/>
    <property type="molecule type" value="Genomic_DNA"/>
</dbReference>
<dbReference type="OrthoDB" id="3065013at2759"/>
<accession>A0A8H5D833</accession>
<gene>
    <name evidence="1" type="ORF">D9756_005523</name>
</gene>
<organism evidence="1 2">
    <name type="scientific">Leucocoprinus leucothites</name>
    <dbReference type="NCBI Taxonomy" id="201217"/>
    <lineage>
        <taxon>Eukaryota</taxon>
        <taxon>Fungi</taxon>
        <taxon>Dikarya</taxon>
        <taxon>Basidiomycota</taxon>
        <taxon>Agaricomycotina</taxon>
        <taxon>Agaricomycetes</taxon>
        <taxon>Agaricomycetidae</taxon>
        <taxon>Agaricales</taxon>
        <taxon>Agaricineae</taxon>
        <taxon>Agaricaceae</taxon>
        <taxon>Leucocoprinus</taxon>
    </lineage>
</organism>
<name>A0A8H5D833_9AGAR</name>